<evidence type="ECO:0000313" key="3">
    <source>
        <dbReference type="Proteomes" id="UP001331515"/>
    </source>
</evidence>
<reference evidence="2 3" key="1">
    <citation type="journal article" date="2023" name="Mol. Biol. Evol.">
        <title>Genomics of Secondarily Temperate Adaptation in the Only Non-Antarctic Icefish.</title>
        <authorList>
            <person name="Rivera-Colon A.G."/>
            <person name="Rayamajhi N."/>
            <person name="Minhas B.F."/>
            <person name="Madrigal G."/>
            <person name="Bilyk K.T."/>
            <person name="Yoon V."/>
            <person name="Hune M."/>
            <person name="Gregory S."/>
            <person name="Cheng C.H.C."/>
            <person name="Catchen J.M."/>
        </authorList>
    </citation>
    <scope>NUCLEOTIDE SEQUENCE [LARGE SCALE GENOMIC DNA]</scope>
    <source>
        <tissue evidence="2">White muscle</tissue>
    </source>
</reference>
<gene>
    <name evidence="2" type="ORF">CgunFtcFv8_011746</name>
</gene>
<proteinExistence type="predicted"/>
<dbReference type="AlphaFoldDB" id="A0AAN8D7C4"/>
<accession>A0AAN8D7C4</accession>
<feature type="region of interest" description="Disordered" evidence="1">
    <location>
        <begin position="1"/>
        <end position="21"/>
    </location>
</feature>
<keyword evidence="3" id="KW-1185">Reference proteome</keyword>
<dbReference type="Proteomes" id="UP001331515">
    <property type="component" value="Unassembled WGS sequence"/>
</dbReference>
<dbReference type="EMBL" id="JAURVH010001526">
    <property type="protein sequence ID" value="KAK5916799.1"/>
    <property type="molecule type" value="Genomic_DNA"/>
</dbReference>
<organism evidence="2 3">
    <name type="scientific">Champsocephalus gunnari</name>
    <name type="common">Mackerel icefish</name>
    <dbReference type="NCBI Taxonomy" id="52237"/>
    <lineage>
        <taxon>Eukaryota</taxon>
        <taxon>Metazoa</taxon>
        <taxon>Chordata</taxon>
        <taxon>Craniata</taxon>
        <taxon>Vertebrata</taxon>
        <taxon>Euteleostomi</taxon>
        <taxon>Actinopterygii</taxon>
        <taxon>Neopterygii</taxon>
        <taxon>Teleostei</taxon>
        <taxon>Neoteleostei</taxon>
        <taxon>Acanthomorphata</taxon>
        <taxon>Eupercaria</taxon>
        <taxon>Perciformes</taxon>
        <taxon>Notothenioidei</taxon>
        <taxon>Channichthyidae</taxon>
        <taxon>Champsocephalus</taxon>
    </lineage>
</organism>
<name>A0AAN8D7C4_CHAGU</name>
<protein>
    <submittedName>
        <fullName evidence="2">Uncharacterized protein</fullName>
    </submittedName>
</protein>
<sequence>MEECNCESGRSCVGQRSGGGELCHSPSRVIGSRCEAAWPLRQRGVRAALRAQLTADGIAERLADPYTPPQKHSLNPMLCC</sequence>
<evidence type="ECO:0000313" key="2">
    <source>
        <dbReference type="EMBL" id="KAK5916799.1"/>
    </source>
</evidence>
<evidence type="ECO:0000256" key="1">
    <source>
        <dbReference type="SAM" id="MobiDB-lite"/>
    </source>
</evidence>
<comment type="caution">
    <text evidence="2">The sequence shown here is derived from an EMBL/GenBank/DDBJ whole genome shotgun (WGS) entry which is preliminary data.</text>
</comment>